<keyword evidence="4" id="KW-0540">Nuclease</keyword>
<dbReference type="Gene3D" id="3.60.10.10">
    <property type="entry name" value="Endonuclease/exonuclease/phosphatase"/>
    <property type="match status" value="1"/>
</dbReference>
<proteinExistence type="predicted"/>
<organism evidence="4 5">
    <name type="scientific">Nocardioides lentus</name>
    <dbReference type="NCBI Taxonomy" id="338077"/>
    <lineage>
        <taxon>Bacteria</taxon>
        <taxon>Bacillati</taxon>
        <taxon>Actinomycetota</taxon>
        <taxon>Actinomycetes</taxon>
        <taxon>Propionibacteriales</taxon>
        <taxon>Nocardioidaceae</taxon>
        <taxon>Nocardioides</taxon>
    </lineage>
</organism>
<dbReference type="PROSITE" id="PS51318">
    <property type="entry name" value="TAT"/>
    <property type="match status" value="1"/>
</dbReference>
<keyword evidence="2" id="KW-0732">Signal</keyword>
<dbReference type="GO" id="GO:0004519">
    <property type="term" value="F:endonuclease activity"/>
    <property type="evidence" value="ECO:0007669"/>
    <property type="project" value="UniProtKB-KW"/>
</dbReference>
<evidence type="ECO:0000313" key="4">
    <source>
        <dbReference type="EMBL" id="GAA1907264.1"/>
    </source>
</evidence>
<gene>
    <name evidence="4" type="ORF">GCM10009737_05100</name>
</gene>
<feature type="region of interest" description="Disordered" evidence="1">
    <location>
        <begin position="24"/>
        <end position="52"/>
    </location>
</feature>
<comment type="caution">
    <text evidence="4">The sequence shown here is derived from an EMBL/GenBank/DDBJ whole genome shotgun (WGS) entry which is preliminary data.</text>
</comment>
<dbReference type="RefSeq" id="WP_344003277.1">
    <property type="nucleotide sequence ID" value="NZ_BAAAMY010000001.1"/>
</dbReference>
<dbReference type="EMBL" id="BAAAMY010000001">
    <property type="protein sequence ID" value="GAA1907264.1"/>
    <property type="molecule type" value="Genomic_DNA"/>
</dbReference>
<keyword evidence="4" id="KW-0255">Endonuclease</keyword>
<feature type="compositionally biased region" description="Low complexity" evidence="1">
    <location>
        <begin position="24"/>
        <end position="35"/>
    </location>
</feature>
<dbReference type="SUPFAM" id="SSF56219">
    <property type="entry name" value="DNase I-like"/>
    <property type="match status" value="1"/>
</dbReference>
<dbReference type="InterPro" id="IPR036691">
    <property type="entry name" value="Endo/exonu/phosph_ase_sf"/>
</dbReference>
<dbReference type="InterPro" id="IPR006311">
    <property type="entry name" value="TAT_signal"/>
</dbReference>
<sequence>MLTRRTTLGALLSSGAAVAGATAAGTSSATAAPGRRPGRGPGRQGRPLVGPARGADIHVMTFNIRFDRGTATSPGQADHWGDRAPLVTRLLATERPTLLGIQEATYGQLDEVERGVGRTHRMLGFGREGGSGGEYSAILYDAERFTALEWDQYWLSDTPDVIGSATWGNTVTRIVTWARLADRRTGHELVHLNTHLDHQSENARVRSAEVLRAQVAGLDVPAVVTGDFNAPAGSSAPYDVLTGNGTTADTWTTARRRLTPAWGTFPNYAPAVEGERRIDWVLATDGVRVERAAINTTTYDTRVGEDRWPSDHTPVQAVVRLV</sequence>
<dbReference type="PANTHER" id="PTHR12121">
    <property type="entry name" value="CARBON CATABOLITE REPRESSOR PROTEIN 4"/>
    <property type="match status" value="1"/>
</dbReference>
<dbReference type="Pfam" id="PF03372">
    <property type="entry name" value="Exo_endo_phos"/>
    <property type="match status" value="1"/>
</dbReference>
<keyword evidence="5" id="KW-1185">Reference proteome</keyword>
<accession>A0ABN2NZK5</accession>
<dbReference type="PANTHER" id="PTHR12121:SF36">
    <property type="entry name" value="ENDONUCLEASE_EXONUCLEASE_PHOSPHATASE DOMAIN-CONTAINING PROTEIN"/>
    <property type="match status" value="1"/>
</dbReference>
<dbReference type="InterPro" id="IPR050410">
    <property type="entry name" value="CCR4/nocturin_mRNA_transcr"/>
</dbReference>
<evidence type="ECO:0000256" key="2">
    <source>
        <dbReference type="SAM" id="SignalP"/>
    </source>
</evidence>
<feature type="signal peptide" evidence="2">
    <location>
        <begin position="1"/>
        <end position="19"/>
    </location>
</feature>
<feature type="domain" description="Endonuclease/exonuclease/phosphatase" evidence="3">
    <location>
        <begin position="60"/>
        <end position="312"/>
    </location>
</feature>
<protein>
    <submittedName>
        <fullName evidence="4">Endonuclease/exonuclease/phosphatase family protein</fullName>
    </submittedName>
</protein>
<name>A0ABN2NZK5_9ACTN</name>
<dbReference type="CDD" id="cd09083">
    <property type="entry name" value="EEP-1"/>
    <property type="match status" value="1"/>
</dbReference>
<evidence type="ECO:0000256" key="1">
    <source>
        <dbReference type="SAM" id="MobiDB-lite"/>
    </source>
</evidence>
<reference evidence="4 5" key="1">
    <citation type="journal article" date="2019" name="Int. J. Syst. Evol. Microbiol.">
        <title>The Global Catalogue of Microorganisms (GCM) 10K type strain sequencing project: providing services to taxonomists for standard genome sequencing and annotation.</title>
        <authorList>
            <consortium name="The Broad Institute Genomics Platform"/>
            <consortium name="The Broad Institute Genome Sequencing Center for Infectious Disease"/>
            <person name="Wu L."/>
            <person name="Ma J."/>
        </authorList>
    </citation>
    <scope>NUCLEOTIDE SEQUENCE [LARGE SCALE GENOMIC DNA]</scope>
    <source>
        <strain evidence="4 5">JCM 14046</strain>
    </source>
</reference>
<dbReference type="InterPro" id="IPR005135">
    <property type="entry name" value="Endo/exonuclease/phosphatase"/>
</dbReference>
<feature type="chain" id="PRO_5047320802" evidence="2">
    <location>
        <begin position="20"/>
        <end position="322"/>
    </location>
</feature>
<evidence type="ECO:0000259" key="3">
    <source>
        <dbReference type="Pfam" id="PF03372"/>
    </source>
</evidence>
<evidence type="ECO:0000313" key="5">
    <source>
        <dbReference type="Proteomes" id="UP001501612"/>
    </source>
</evidence>
<dbReference type="Proteomes" id="UP001501612">
    <property type="component" value="Unassembled WGS sequence"/>
</dbReference>
<keyword evidence="4" id="KW-0378">Hydrolase</keyword>